<sequence length="42" mass="4490">MAALRKFDAEPREGAVRMSHEQLTDAQCSNVGGRTRVGGCLA</sequence>
<evidence type="ECO:0000313" key="2">
    <source>
        <dbReference type="EMBL" id="MDN4507712.1"/>
    </source>
</evidence>
<dbReference type="RefSeq" id="WP_301163168.1">
    <property type="nucleotide sequence ID" value="NZ_JAUHTB010000034.1"/>
</dbReference>
<keyword evidence="3" id="KW-1185">Reference proteome</keyword>
<organism evidence="2 3">
    <name type="scientific">Dietzia maris</name>
    <dbReference type="NCBI Taxonomy" id="37915"/>
    <lineage>
        <taxon>Bacteria</taxon>
        <taxon>Bacillati</taxon>
        <taxon>Actinomycetota</taxon>
        <taxon>Actinomycetes</taxon>
        <taxon>Mycobacteriales</taxon>
        <taxon>Dietziaceae</taxon>
        <taxon>Dietzia</taxon>
    </lineage>
</organism>
<protein>
    <submittedName>
        <fullName evidence="2">Uncharacterized protein</fullName>
    </submittedName>
</protein>
<proteinExistence type="predicted"/>
<evidence type="ECO:0000313" key="3">
    <source>
        <dbReference type="Proteomes" id="UP001172702"/>
    </source>
</evidence>
<gene>
    <name evidence="2" type="ORF">QYF62_16870</name>
</gene>
<evidence type="ECO:0000256" key="1">
    <source>
        <dbReference type="SAM" id="MobiDB-lite"/>
    </source>
</evidence>
<name>A0ABT8H5G5_9ACTN</name>
<feature type="region of interest" description="Disordered" evidence="1">
    <location>
        <begin position="1"/>
        <end position="21"/>
    </location>
</feature>
<dbReference type="EMBL" id="JAUHTB010000034">
    <property type="protein sequence ID" value="MDN4507712.1"/>
    <property type="molecule type" value="Genomic_DNA"/>
</dbReference>
<dbReference type="Proteomes" id="UP001172702">
    <property type="component" value="Unassembled WGS sequence"/>
</dbReference>
<comment type="caution">
    <text evidence="2">The sequence shown here is derived from an EMBL/GenBank/DDBJ whole genome shotgun (WGS) entry which is preliminary data.</text>
</comment>
<reference evidence="2 3" key="1">
    <citation type="submission" date="2023-07" db="EMBL/GenBank/DDBJ databases">
        <title>Strategy for survival of the halotoleranting strain Dietzia MX2 from the Yakshinskoe mineral salts deposit.</title>
        <authorList>
            <person name="Kharitonova M.A."/>
            <person name="Kupriyanova-Ashina F.G."/>
            <person name="Shakirov T.R."/>
            <person name="Vafina M.S."/>
            <person name="Ilinskaya O.N."/>
        </authorList>
    </citation>
    <scope>NUCLEOTIDE SEQUENCE [LARGE SCALE GENOMIC DNA]</scope>
    <source>
        <strain evidence="2 3">MX2</strain>
    </source>
</reference>
<accession>A0ABT8H5G5</accession>